<accession>A0A1G8BEI7</accession>
<dbReference type="EMBL" id="FNCP01000012">
    <property type="protein sequence ID" value="SDH31645.1"/>
    <property type="molecule type" value="Genomic_DNA"/>
</dbReference>
<gene>
    <name evidence="1" type="ORF">SAMN05443529_11218</name>
</gene>
<name>A0A1G8BEI7_9FIRM</name>
<evidence type="ECO:0000313" key="2">
    <source>
        <dbReference type="Proteomes" id="UP000198656"/>
    </source>
</evidence>
<protein>
    <submittedName>
        <fullName evidence="1">Uncharacterized protein</fullName>
    </submittedName>
</protein>
<dbReference type="Proteomes" id="UP000198656">
    <property type="component" value="Unassembled WGS sequence"/>
</dbReference>
<dbReference type="AlphaFoldDB" id="A0A1G8BEI7"/>
<reference evidence="2" key="1">
    <citation type="submission" date="2016-10" db="EMBL/GenBank/DDBJ databases">
        <authorList>
            <person name="Varghese N."/>
            <person name="Submissions S."/>
        </authorList>
    </citation>
    <scope>NUCLEOTIDE SEQUENCE [LARGE SCALE GENOMIC DNA]</scope>
    <source>
        <strain evidence="2">DSM 8344</strain>
    </source>
</reference>
<keyword evidence="2" id="KW-1185">Reference proteome</keyword>
<proteinExistence type="predicted"/>
<organism evidence="1 2">
    <name type="scientific">Desulfosporosinus hippei DSM 8344</name>
    <dbReference type="NCBI Taxonomy" id="1121419"/>
    <lineage>
        <taxon>Bacteria</taxon>
        <taxon>Bacillati</taxon>
        <taxon>Bacillota</taxon>
        <taxon>Clostridia</taxon>
        <taxon>Eubacteriales</taxon>
        <taxon>Desulfitobacteriaceae</taxon>
        <taxon>Desulfosporosinus</taxon>
    </lineage>
</organism>
<sequence>MTLPPLMMSGSISIKHKFGIDSEFELPSLEPGEVFSHKSGP</sequence>
<evidence type="ECO:0000313" key="1">
    <source>
        <dbReference type="EMBL" id="SDH31645.1"/>
    </source>
</evidence>